<name>A0A7I0HS37_9LEPT</name>
<reference evidence="2 3" key="1">
    <citation type="journal article" date="2019" name="PLoS Negl. Trop. Dis.">
        <title>Revisiting the worldwide diversity of Leptospira species in the environment.</title>
        <authorList>
            <person name="Vincent A.T."/>
            <person name="Schiettekatte O."/>
            <person name="Bourhy P."/>
            <person name="Veyrier F.J."/>
            <person name="Picardeau M."/>
        </authorList>
    </citation>
    <scope>NUCLEOTIDE SEQUENCE [LARGE SCALE GENOMIC DNA]</scope>
    <source>
        <strain evidence="2 3">201800273</strain>
    </source>
</reference>
<feature type="transmembrane region" description="Helical" evidence="1">
    <location>
        <begin position="5"/>
        <end position="25"/>
    </location>
</feature>
<proteinExistence type="predicted"/>
<sequence length="331" mass="34243">MKRNLIFLISILICSLIGISCFYIAPESLGQYIPFQKSDLVGLFSGVTLAISGVMPDGGLYNEKAGLFGTVARDSASLYRVGGKVAIGRVPFGFGVALVADGEGISVVGADAVPDKLESGSGNAGLRLITKAIATWVRFAIVNPGTNNASLALTLEGEGTQDDPYVITVSTATNESAQITSTASLVKTALEANAEINAIIAVELLGTGANAVVAQAEAPLTKSIADLRFDGVAAQSSAAGDLENGAYLDSQLATFINKGNVFVPCEEATKELDTVRIRLVTDGANIAGQFRKTAIPNVTAVIKGVKFGSQQETGAAELDLSSGFYELTLDV</sequence>
<accession>A0A7I0HS37</accession>
<keyword evidence="1" id="KW-1133">Transmembrane helix</keyword>
<organism evidence="2 3">
    <name type="scientific">Leptospira bouyouniensis</name>
    <dbReference type="NCBI Taxonomy" id="2484911"/>
    <lineage>
        <taxon>Bacteria</taxon>
        <taxon>Pseudomonadati</taxon>
        <taxon>Spirochaetota</taxon>
        <taxon>Spirochaetia</taxon>
        <taxon>Leptospirales</taxon>
        <taxon>Leptospiraceae</taxon>
        <taxon>Leptospira</taxon>
    </lineage>
</organism>
<gene>
    <name evidence="2" type="ORF">EHQ43_08755</name>
</gene>
<dbReference type="RefSeq" id="WP_135770846.1">
    <property type="nucleotide sequence ID" value="NZ_RQFT01000008.1"/>
</dbReference>
<protein>
    <submittedName>
        <fullName evidence="2">Uncharacterized protein</fullName>
    </submittedName>
</protein>
<evidence type="ECO:0000256" key="1">
    <source>
        <dbReference type="SAM" id="Phobius"/>
    </source>
</evidence>
<dbReference type="PROSITE" id="PS51257">
    <property type="entry name" value="PROKAR_LIPOPROTEIN"/>
    <property type="match status" value="1"/>
</dbReference>
<evidence type="ECO:0000313" key="2">
    <source>
        <dbReference type="EMBL" id="TGL06491.1"/>
    </source>
</evidence>
<dbReference type="AlphaFoldDB" id="A0A7I0HS37"/>
<keyword evidence="1" id="KW-0472">Membrane</keyword>
<evidence type="ECO:0000313" key="3">
    <source>
        <dbReference type="Proteomes" id="UP000297641"/>
    </source>
</evidence>
<comment type="caution">
    <text evidence="2">The sequence shown here is derived from an EMBL/GenBank/DDBJ whole genome shotgun (WGS) entry which is preliminary data.</text>
</comment>
<keyword evidence="1" id="KW-0812">Transmembrane</keyword>
<dbReference type="Proteomes" id="UP000297641">
    <property type="component" value="Unassembled WGS sequence"/>
</dbReference>
<dbReference type="EMBL" id="RQFT01000008">
    <property type="protein sequence ID" value="TGL06491.1"/>
    <property type="molecule type" value="Genomic_DNA"/>
</dbReference>